<dbReference type="EC" id="2.7.13.3" evidence="3"/>
<dbReference type="SMART" id="SM00304">
    <property type="entry name" value="HAMP"/>
    <property type="match status" value="1"/>
</dbReference>
<evidence type="ECO:0000256" key="8">
    <source>
        <dbReference type="ARBA" id="ARBA00022741"/>
    </source>
</evidence>
<gene>
    <name evidence="15" type="ORF">HEQ75_03910</name>
</gene>
<name>A0ABX1DYM6_9PROT</name>
<keyword evidence="6" id="KW-0808">Transferase</keyword>
<proteinExistence type="predicted"/>
<evidence type="ECO:0000256" key="11">
    <source>
        <dbReference type="ARBA" id="ARBA00022989"/>
    </source>
</evidence>
<evidence type="ECO:0000256" key="13">
    <source>
        <dbReference type="SAM" id="Phobius"/>
    </source>
</evidence>
<keyword evidence="11 13" id="KW-1133">Transmembrane helix</keyword>
<evidence type="ECO:0000256" key="2">
    <source>
        <dbReference type="ARBA" id="ARBA00004651"/>
    </source>
</evidence>
<dbReference type="InterPro" id="IPR011102">
    <property type="entry name" value="Sig_transdc_His_kinase_HWE"/>
</dbReference>
<feature type="transmembrane region" description="Helical" evidence="13">
    <location>
        <begin position="231"/>
        <end position="256"/>
    </location>
</feature>
<evidence type="ECO:0000259" key="14">
    <source>
        <dbReference type="PROSITE" id="PS50885"/>
    </source>
</evidence>
<dbReference type="InterPro" id="IPR036890">
    <property type="entry name" value="HATPase_C_sf"/>
</dbReference>
<reference evidence="15 16" key="1">
    <citation type="submission" date="2020-03" db="EMBL/GenBank/DDBJ databases">
        <title>Roseomonas selenitidurans sp. nov. isolated from urban soil.</title>
        <authorList>
            <person name="Liu H."/>
        </authorList>
    </citation>
    <scope>NUCLEOTIDE SEQUENCE [LARGE SCALE GENOMIC DNA]</scope>
    <source>
        <strain evidence="15 16">BU-1</strain>
    </source>
</reference>
<dbReference type="SUPFAM" id="SSF158472">
    <property type="entry name" value="HAMP domain-like"/>
    <property type="match status" value="1"/>
</dbReference>
<feature type="domain" description="HAMP" evidence="14">
    <location>
        <begin position="287"/>
        <end position="339"/>
    </location>
</feature>
<feature type="transmembrane region" description="Helical" evidence="13">
    <location>
        <begin position="268"/>
        <end position="289"/>
    </location>
</feature>
<evidence type="ECO:0000256" key="4">
    <source>
        <dbReference type="ARBA" id="ARBA00022475"/>
    </source>
</evidence>
<dbReference type="InterPro" id="IPR003660">
    <property type="entry name" value="HAMP_dom"/>
</dbReference>
<dbReference type="CDD" id="cd18774">
    <property type="entry name" value="PDC2_HK_sensor"/>
    <property type="match status" value="1"/>
</dbReference>
<dbReference type="CDD" id="cd06225">
    <property type="entry name" value="HAMP"/>
    <property type="match status" value="1"/>
</dbReference>
<comment type="catalytic activity">
    <reaction evidence="1">
        <text>ATP + protein L-histidine = ADP + protein N-phospho-L-histidine.</text>
        <dbReference type="EC" id="2.7.13.3"/>
    </reaction>
</comment>
<accession>A0ABX1DYM6</accession>
<keyword evidence="7 13" id="KW-0812">Transmembrane</keyword>
<comment type="subcellular location">
    <subcellularLocation>
        <location evidence="2">Cell membrane</location>
        <topology evidence="2">Multi-pass membrane protein</topology>
    </subcellularLocation>
</comment>
<keyword evidence="9" id="KW-0418">Kinase</keyword>
<dbReference type="Gene3D" id="6.10.340.10">
    <property type="match status" value="1"/>
</dbReference>
<evidence type="ECO:0000256" key="6">
    <source>
        <dbReference type="ARBA" id="ARBA00022679"/>
    </source>
</evidence>
<comment type="caution">
    <text evidence="15">The sequence shown here is derived from an EMBL/GenBank/DDBJ whole genome shotgun (WGS) entry which is preliminary data.</text>
</comment>
<evidence type="ECO:0000256" key="9">
    <source>
        <dbReference type="ARBA" id="ARBA00022777"/>
    </source>
</evidence>
<evidence type="ECO:0000256" key="10">
    <source>
        <dbReference type="ARBA" id="ARBA00022840"/>
    </source>
</evidence>
<evidence type="ECO:0000256" key="7">
    <source>
        <dbReference type="ARBA" id="ARBA00022692"/>
    </source>
</evidence>
<dbReference type="RefSeq" id="WP_168027622.1">
    <property type="nucleotide sequence ID" value="NZ_JAAVNE010000004.1"/>
</dbReference>
<keyword evidence="4" id="KW-1003">Cell membrane</keyword>
<dbReference type="Pfam" id="PF02743">
    <property type="entry name" value="dCache_1"/>
    <property type="match status" value="1"/>
</dbReference>
<dbReference type="SUPFAM" id="SSF55785">
    <property type="entry name" value="PYP-like sensor domain (PAS domain)"/>
    <property type="match status" value="1"/>
</dbReference>
<dbReference type="PANTHER" id="PTHR41523:SF7">
    <property type="entry name" value="HISTIDINE KINASE"/>
    <property type="match status" value="1"/>
</dbReference>
<dbReference type="Gene3D" id="3.30.450.20">
    <property type="entry name" value="PAS domain"/>
    <property type="match status" value="3"/>
</dbReference>
<dbReference type="InterPro" id="IPR033479">
    <property type="entry name" value="dCache_1"/>
</dbReference>
<dbReference type="EMBL" id="JAAVNE010000004">
    <property type="protein sequence ID" value="NKC29994.1"/>
    <property type="molecule type" value="Genomic_DNA"/>
</dbReference>
<organism evidence="15 16">
    <name type="scientific">Falsiroseomonas selenitidurans</name>
    <dbReference type="NCBI Taxonomy" id="2716335"/>
    <lineage>
        <taxon>Bacteria</taxon>
        <taxon>Pseudomonadati</taxon>
        <taxon>Pseudomonadota</taxon>
        <taxon>Alphaproteobacteria</taxon>
        <taxon>Acetobacterales</taxon>
        <taxon>Roseomonadaceae</taxon>
        <taxon>Falsiroseomonas</taxon>
    </lineage>
</organism>
<evidence type="ECO:0000313" key="15">
    <source>
        <dbReference type="EMBL" id="NKC29994.1"/>
    </source>
</evidence>
<dbReference type="SMART" id="SM00911">
    <property type="entry name" value="HWE_HK"/>
    <property type="match status" value="1"/>
</dbReference>
<dbReference type="Gene3D" id="3.30.565.10">
    <property type="entry name" value="Histidine kinase-like ATPase, C-terminal domain"/>
    <property type="match status" value="1"/>
</dbReference>
<protein>
    <recommendedName>
        <fullName evidence="3">histidine kinase</fullName>
        <ecNumber evidence="3">2.7.13.3</ecNumber>
    </recommendedName>
</protein>
<evidence type="ECO:0000256" key="12">
    <source>
        <dbReference type="ARBA" id="ARBA00023136"/>
    </source>
</evidence>
<evidence type="ECO:0000256" key="1">
    <source>
        <dbReference type="ARBA" id="ARBA00000085"/>
    </source>
</evidence>
<keyword evidence="16" id="KW-1185">Reference proteome</keyword>
<dbReference type="PANTHER" id="PTHR41523">
    <property type="entry name" value="TWO-COMPONENT SYSTEM SENSOR PROTEIN"/>
    <property type="match status" value="1"/>
</dbReference>
<dbReference type="CDD" id="cd12914">
    <property type="entry name" value="PDC1_DGC_like"/>
    <property type="match status" value="1"/>
</dbReference>
<keyword evidence="8" id="KW-0547">Nucleotide-binding</keyword>
<evidence type="ECO:0000256" key="5">
    <source>
        <dbReference type="ARBA" id="ARBA00022553"/>
    </source>
</evidence>
<dbReference type="Proteomes" id="UP000787635">
    <property type="component" value="Unassembled WGS sequence"/>
</dbReference>
<keyword evidence="12 13" id="KW-0472">Membrane</keyword>
<dbReference type="Pfam" id="PF00672">
    <property type="entry name" value="HAMP"/>
    <property type="match status" value="1"/>
</dbReference>
<keyword evidence="5" id="KW-0597">Phosphoprotein</keyword>
<dbReference type="PROSITE" id="PS50885">
    <property type="entry name" value="HAMP"/>
    <property type="match status" value="1"/>
</dbReference>
<dbReference type="Pfam" id="PF07536">
    <property type="entry name" value="HWE_HK"/>
    <property type="match status" value="1"/>
</dbReference>
<keyword evidence="10" id="KW-0067">ATP-binding</keyword>
<sequence>MLPSLAIQAWHEVAMRQARLAELRAEAGRFALQAASEVNRMLEGARNLLTAVGEAHRRNGTYPGCGEGLAALSDRMPRYASIGVSDAEGRIICSSAGSRAPASIATRPYFLEARATRRFVVGSLMEVPRAGGGAPLRVLPMALPITADGAFAGVVITSLDSEWLSSNLASSGALPPEGSMTVADRNGIIVAVAPDPAQFIGTTIPAAYTHLLTAPAPGVLQVTSQDGTQRMLGYVPVGLAANGLYVSAGFATGPALQAVDRSTLRGVLLVLAGLASALAAAWLFGRLYLRGPVDQLLEAMRRWTAGDHTSRSSTADRYEIGRLAAGFNAMADAVAAREQDLRASEGRLRAVLGQLPVAVVLAEIPSGREVFRNARAEDLLPQASGAVPEPVAGPLRLAIAEGRSTEGLHVPLRRPDGAETVLSVSAAPVHASGGTQLAVAAFLDVGERYHAERQRALLTAELRHRVKNALAVVQSVVAQTLAQSATLEVFKASFMARLTLLSRAQDLLFSSEDGCVRLDALVAITLAPFGAAARAEGPEVLLAAKQTLSLALVLHEMATNAAKHGALRVDAGGALSVTWTLEGEAEAAEVVLCWRECSSLPIGTERRRGFGNRLIERCVAHDLRGRATPQFDLHGMVWTLRFPRPTLTDALQLEPALPA</sequence>
<evidence type="ECO:0000313" key="16">
    <source>
        <dbReference type="Proteomes" id="UP000787635"/>
    </source>
</evidence>
<evidence type="ECO:0000256" key="3">
    <source>
        <dbReference type="ARBA" id="ARBA00012438"/>
    </source>
</evidence>
<dbReference type="InterPro" id="IPR035965">
    <property type="entry name" value="PAS-like_dom_sf"/>
</dbReference>